<keyword evidence="1" id="KW-0812">Transmembrane</keyword>
<dbReference type="WBParaSite" id="SSLN_0000451101-mRNA-1">
    <property type="protein sequence ID" value="SSLN_0000451101-mRNA-1"/>
    <property type="gene ID" value="SSLN_0000451101"/>
</dbReference>
<keyword evidence="1" id="KW-1133">Transmembrane helix</keyword>
<dbReference type="AlphaFoldDB" id="A0A183SJG6"/>
<keyword evidence="1" id="KW-0472">Membrane</keyword>
<evidence type="ECO:0000313" key="3">
    <source>
        <dbReference type="Proteomes" id="UP000275846"/>
    </source>
</evidence>
<reference evidence="4" key="1">
    <citation type="submission" date="2016-06" db="UniProtKB">
        <authorList>
            <consortium name="WormBaseParasite"/>
        </authorList>
    </citation>
    <scope>IDENTIFICATION</scope>
</reference>
<feature type="transmembrane region" description="Helical" evidence="1">
    <location>
        <begin position="94"/>
        <end position="111"/>
    </location>
</feature>
<keyword evidence="3" id="KW-1185">Reference proteome</keyword>
<dbReference type="EMBL" id="UYSU01032838">
    <property type="protein sequence ID" value="VDL90749.1"/>
    <property type="molecule type" value="Genomic_DNA"/>
</dbReference>
<sequence length="143" mass="15548">MCIVDLSAAAAATPGFCRHIGGLSFEFFTRLGSSLSLAHLFGQCRKAFLLVAPASRERSYMHTLIQDDDDDDYDGDGGSGGGGGGVVFHRRCQSFILILPLLLLLLLFYPHPPALPPHHSLRLLPNALVAYSYDTYWRGGPLS</sequence>
<protein>
    <submittedName>
        <fullName evidence="2 4">Uncharacterized protein</fullName>
    </submittedName>
</protein>
<dbReference type="Proteomes" id="UP000275846">
    <property type="component" value="Unassembled WGS sequence"/>
</dbReference>
<accession>A0A183SJG6</accession>
<organism evidence="4">
    <name type="scientific">Schistocephalus solidus</name>
    <name type="common">Tapeworm</name>
    <dbReference type="NCBI Taxonomy" id="70667"/>
    <lineage>
        <taxon>Eukaryota</taxon>
        <taxon>Metazoa</taxon>
        <taxon>Spiralia</taxon>
        <taxon>Lophotrochozoa</taxon>
        <taxon>Platyhelminthes</taxon>
        <taxon>Cestoda</taxon>
        <taxon>Eucestoda</taxon>
        <taxon>Diphyllobothriidea</taxon>
        <taxon>Diphyllobothriidae</taxon>
        <taxon>Schistocephalus</taxon>
    </lineage>
</organism>
<evidence type="ECO:0000256" key="1">
    <source>
        <dbReference type="SAM" id="Phobius"/>
    </source>
</evidence>
<evidence type="ECO:0000313" key="2">
    <source>
        <dbReference type="EMBL" id="VDL90749.1"/>
    </source>
</evidence>
<proteinExistence type="predicted"/>
<gene>
    <name evidence="2" type="ORF">SSLN_LOCUS4364</name>
</gene>
<evidence type="ECO:0000313" key="4">
    <source>
        <dbReference type="WBParaSite" id="SSLN_0000451101-mRNA-1"/>
    </source>
</evidence>
<name>A0A183SJG6_SCHSO</name>
<reference evidence="2 3" key="2">
    <citation type="submission" date="2018-11" db="EMBL/GenBank/DDBJ databases">
        <authorList>
            <consortium name="Pathogen Informatics"/>
        </authorList>
    </citation>
    <scope>NUCLEOTIDE SEQUENCE [LARGE SCALE GENOMIC DNA]</scope>
    <source>
        <strain evidence="2 3">NST_G2</strain>
    </source>
</reference>